<feature type="transmembrane region" description="Helical" evidence="7">
    <location>
        <begin position="228"/>
        <end position="248"/>
    </location>
</feature>
<sequence>MTAPVAPDEGRARRRKAPATRGHATAALILLIPALAGFLIFWIYPAIKGFGYSVTDYNLLNQGKYVGAANFQAVISDGQVWQSLRITAVFALGSIVVSLTLAMILAALMQRLRTKTWVRAGLLLPWLVPNVALALIWAWLLDANVGYLKGVLDRVGRALNLDFLVNFTFYNTDAALNIVILIGVWSGVGYTALLLFAGMMQVPTEYYEAGAIDGASETTMFFRITLPLIRPVIALVVVVSLIGSFQVFDLVQVGYGGKPIPEVRVIYFYIYQQAFDFLKMGYASAIALLLAIILAVLTLVQLRLLRANRSDLA</sequence>
<evidence type="ECO:0000259" key="8">
    <source>
        <dbReference type="PROSITE" id="PS50928"/>
    </source>
</evidence>
<comment type="subcellular location">
    <subcellularLocation>
        <location evidence="1 7">Cell membrane</location>
        <topology evidence="1 7">Multi-pass membrane protein</topology>
    </subcellularLocation>
</comment>
<keyword evidence="6 7" id="KW-0472">Membrane</keyword>
<name>A0A3P1WS49_9ACTN</name>
<accession>A0A3P1WS49</accession>
<dbReference type="Pfam" id="PF00528">
    <property type="entry name" value="BPD_transp_1"/>
    <property type="match status" value="1"/>
</dbReference>
<keyword evidence="5 7" id="KW-1133">Transmembrane helix</keyword>
<dbReference type="InterPro" id="IPR000515">
    <property type="entry name" value="MetI-like"/>
</dbReference>
<dbReference type="AlphaFoldDB" id="A0A3P1WS49"/>
<reference evidence="9 10" key="1">
    <citation type="submission" date="2018-11" db="EMBL/GenBank/DDBJ databases">
        <title>Genomes From Bacteria Associated with the Canine Oral Cavity: a Test Case for Automated Genome-Based Taxonomic Assignment.</title>
        <authorList>
            <person name="Coil D.A."/>
            <person name="Jospin G."/>
            <person name="Darling A.E."/>
            <person name="Wallis C."/>
            <person name="Davis I.J."/>
            <person name="Harris S."/>
            <person name="Eisen J.A."/>
            <person name="Holcombe L.J."/>
            <person name="O'Flynn C."/>
        </authorList>
    </citation>
    <scope>NUCLEOTIDE SEQUENCE [LARGE SCALE GENOMIC DNA]</scope>
    <source>
        <strain evidence="9 10">OH2822_COT-296</strain>
    </source>
</reference>
<keyword evidence="4 7" id="KW-0812">Transmembrane</keyword>
<dbReference type="OrthoDB" id="9804439at2"/>
<dbReference type="GO" id="GO:0005886">
    <property type="term" value="C:plasma membrane"/>
    <property type="evidence" value="ECO:0007669"/>
    <property type="project" value="UniProtKB-SubCell"/>
</dbReference>
<evidence type="ECO:0000256" key="7">
    <source>
        <dbReference type="RuleBase" id="RU363032"/>
    </source>
</evidence>
<dbReference type="PROSITE" id="PS50928">
    <property type="entry name" value="ABC_TM1"/>
    <property type="match status" value="1"/>
</dbReference>
<evidence type="ECO:0000313" key="9">
    <source>
        <dbReference type="EMBL" id="RRD48160.1"/>
    </source>
</evidence>
<feature type="domain" description="ABC transmembrane type-1" evidence="8">
    <location>
        <begin position="84"/>
        <end position="301"/>
    </location>
</feature>
<dbReference type="EMBL" id="RQYT01000051">
    <property type="protein sequence ID" value="RRD48160.1"/>
    <property type="molecule type" value="Genomic_DNA"/>
</dbReference>
<dbReference type="SUPFAM" id="SSF160964">
    <property type="entry name" value="MalF N-terminal region-like"/>
    <property type="match status" value="1"/>
</dbReference>
<dbReference type="Gene3D" id="1.10.3720.10">
    <property type="entry name" value="MetI-like"/>
    <property type="match status" value="1"/>
</dbReference>
<dbReference type="RefSeq" id="WP_125229102.1">
    <property type="nucleotide sequence ID" value="NZ_RQYT01000051.1"/>
</dbReference>
<dbReference type="CDD" id="cd06261">
    <property type="entry name" value="TM_PBP2"/>
    <property type="match status" value="1"/>
</dbReference>
<evidence type="ECO:0000256" key="2">
    <source>
        <dbReference type="ARBA" id="ARBA00022448"/>
    </source>
</evidence>
<evidence type="ECO:0000256" key="6">
    <source>
        <dbReference type="ARBA" id="ARBA00023136"/>
    </source>
</evidence>
<evidence type="ECO:0000256" key="5">
    <source>
        <dbReference type="ARBA" id="ARBA00022989"/>
    </source>
</evidence>
<comment type="caution">
    <text evidence="9">The sequence shown here is derived from an EMBL/GenBank/DDBJ whole genome shotgun (WGS) entry which is preliminary data.</text>
</comment>
<feature type="transmembrane region" description="Helical" evidence="7">
    <location>
        <begin position="174"/>
        <end position="197"/>
    </location>
</feature>
<keyword evidence="2 7" id="KW-0813">Transport</keyword>
<dbReference type="SUPFAM" id="SSF161098">
    <property type="entry name" value="MetI-like"/>
    <property type="match status" value="1"/>
</dbReference>
<dbReference type="Proteomes" id="UP000280935">
    <property type="component" value="Unassembled WGS sequence"/>
</dbReference>
<feature type="transmembrane region" description="Helical" evidence="7">
    <location>
        <begin position="86"/>
        <end position="108"/>
    </location>
</feature>
<evidence type="ECO:0000313" key="10">
    <source>
        <dbReference type="Proteomes" id="UP000280935"/>
    </source>
</evidence>
<feature type="transmembrane region" description="Helical" evidence="7">
    <location>
        <begin position="23"/>
        <end position="44"/>
    </location>
</feature>
<feature type="transmembrane region" description="Helical" evidence="7">
    <location>
        <begin position="280"/>
        <end position="300"/>
    </location>
</feature>
<dbReference type="InterPro" id="IPR051393">
    <property type="entry name" value="ABC_transporter_permease"/>
</dbReference>
<organism evidence="9 10">
    <name type="scientific">Arachnia propionica</name>
    <dbReference type="NCBI Taxonomy" id="1750"/>
    <lineage>
        <taxon>Bacteria</taxon>
        <taxon>Bacillati</taxon>
        <taxon>Actinomycetota</taxon>
        <taxon>Actinomycetes</taxon>
        <taxon>Propionibacteriales</taxon>
        <taxon>Propionibacteriaceae</taxon>
        <taxon>Arachnia</taxon>
    </lineage>
</organism>
<evidence type="ECO:0000256" key="4">
    <source>
        <dbReference type="ARBA" id="ARBA00022692"/>
    </source>
</evidence>
<evidence type="ECO:0000256" key="1">
    <source>
        <dbReference type="ARBA" id="ARBA00004651"/>
    </source>
</evidence>
<dbReference type="InterPro" id="IPR035906">
    <property type="entry name" value="MetI-like_sf"/>
</dbReference>
<dbReference type="GO" id="GO:0055085">
    <property type="term" value="P:transmembrane transport"/>
    <property type="evidence" value="ECO:0007669"/>
    <property type="project" value="InterPro"/>
</dbReference>
<dbReference type="PANTHER" id="PTHR30193:SF41">
    <property type="entry name" value="DIACETYLCHITOBIOSE UPTAKE SYSTEM PERMEASE PROTEIN NGCF"/>
    <property type="match status" value="1"/>
</dbReference>
<evidence type="ECO:0000256" key="3">
    <source>
        <dbReference type="ARBA" id="ARBA00022475"/>
    </source>
</evidence>
<protein>
    <submittedName>
        <fullName evidence="9">Sugar ABC transporter permease</fullName>
    </submittedName>
</protein>
<feature type="transmembrane region" description="Helical" evidence="7">
    <location>
        <begin position="120"/>
        <end position="140"/>
    </location>
</feature>
<dbReference type="PANTHER" id="PTHR30193">
    <property type="entry name" value="ABC TRANSPORTER PERMEASE PROTEIN"/>
    <property type="match status" value="1"/>
</dbReference>
<proteinExistence type="inferred from homology"/>
<keyword evidence="3" id="KW-1003">Cell membrane</keyword>
<gene>
    <name evidence="9" type="ORF">EII35_14105</name>
</gene>
<comment type="similarity">
    <text evidence="7">Belongs to the binding-protein-dependent transport system permease family.</text>
</comment>